<evidence type="ECO:0000313" key="6">
    <source>
        <dbReference type="Proteomes" id="UP001651050"/>
    </source>
</evidence>
<gene>
    <name evidence="5" type="ORF">M1843_15835</name>
</gene>
<dbReference type="RefSeq" id="WP_416345072.1">
    <property type="nucleotide sequence ID" value="NZ_JALQCY010000005.1"/>
</dbReference>
<dbReference type="SUPFAM" id="SSF51261">
    <property type="entry name" value="Duplicated hybrid motif"/>
    <property type="match status" value="1"/>
</dbReference>
<feature type="domain" description="M23ase beta-sheet core" evidence="4">
    <location>
        <begin position="331"/>
        <end position="425"/>
    </location>
</feature>
<dbReference type="InterPro" id="IPR011055">
    <property type="entry name" value="Dup_hybrid_motif"/>
</dbReference>
<name>A0ABT0J6U5_9MICO</name>
<dbReference type="Proteomes" id="UP001651050">
    <property type="component" value="Unassembled WGS sequence"/>
</dbReference>
<keyword evidence="3" id="KW-0472">Membrane</keyword>
<evidence type="ECO:0000256" key="2">
    <source>
        <dbReference type="SAM" id="MobiDB-lite"/>
    </source>
</evidence>
<keyword evidence="3" id="KW-1133">Transmembrane helix</keyword>
<dbReference type="InterPro" id="IPR016047">
    <property type="entry name" value="M23ase_b-sheet_dom"/>
</dbReference>
<reference evidence="5 6" key="1">
    <citation type="submission" date="2022-02" db="EMBL/GenBank/DDBJ databases">
        <title>The car tank lid bacteriome: a reservoir of bacteria with potential in bioremediation of fuel.</title>
        <authorList>
            <person name="Vidal-Verdu A."/>
            <person name="Gomez-Martinez D."/>
            <person name="Latorre-Perez A."/>
            <person name="Pereto J."/>
            <person name="Porcar M."/>
        </authorList>
    </citation>
    <scope>NUCLEOTIDE SEQUENCE [LARGE SCALE GENOMIC DNA]</scope>
    <source>
        <strain evidence="5 6">4D.3</strain>
    </source>
</reference>
<dbReference type="CDD" id="cd12797">
    <property type="entry name" value="M23_peptidase"/>
    <property type="match status" value="1"/>
</dbReference>
<keyword evidence="6" id="KW-1185">Reference proteome</keyword>
<organism evidence="5 6">
    <name type="scientific">Isoptericola peretonis</name>
    <dbReference type="NCBI Taxonomy" id="2918523"/>
    <lineage>
        <taxon>Bacteria</taxon>
        <taxon>Bacillati</taxon>
        <taxon>Actinomycetota</taxon>
        <taxon>Actinomycetes</taxon>
        <taxon>Micrococcales</taxon>
        <taxon>Promicromonosporaceae</taxon>
        <taxon>Isoptericola</taxon>
    </lineage>
</organism>
<dbReference type="Gene3D" id="2.70.70.10">
    <property type="entry name" value="Glucose Permease (Domain IIA)"/>
    <property type="match status" value="1"/>
</dbReference>
<feature type="transmembrane region" description="Helical" evidence="3">
    <location>
        <begin position="26"/>
        <end position="49"/>
    </location>
</feature>
<dbReference type="InterPro" id="IPR050570">
    <property type="entry name" value="Cell_wall_metabolism_enzyme"/>
</dbReference>
<comment type="caution">
    <text evidence="5">The sequence shown here is derived from an EMBL/GenBank/DDBJ whole genome shotgun (WGS) entry which is preliminary data.</text>
</comment>
<protein>
    <submittedName>
        <fullName evidence="5">M23 family metallopeptidase</fullName>
    </submittedName>
</protein>
<dbReference type="Pfam" id="PF01551">
    <property type="entry name" value="Peptidase_M23"/>
    <property type="match status" value="1"/>
</dbReference>
<feature type="region of interest" description="Disordered" evidence="2">
    <location>
        <begin position="76"/>
        <end position="95"/>
    </location>
</feature>
<evidence type="ECO:0000259" key="4">
    <source>
        <dbReference type="Pfam" id="PF01551"/>
    </source>
</evidence>
<dbReference type="EMBL" id="JALQCY010000005">
    <property type="protein sequence ID" value="MCK9795221.1"/>
    <property type="molecule type" value="Genomic_DNA"/>
</dbReference>
<evidence type="ECO:0000256" key="1">
    <source>
        <dbReference type="ARBA" id="ARBA00022729"/>
    </source>
</evidence>
<dbReference type="PANTHER" id="PTHR21666:SF289">
    <property type="entry name" value="L-ALA--D-GLU ENDOPEPTIDASE"/>
    <property type="match status" value="1"/>
</dbReference>
<dbReference type="PANTHER" id="PTHR21666">
    <property type="entry name" value="PEPTIDASE-RELATED"/>
    <property type="match status" value="1"/>
</dbReference>
<proteinExistence type="predicted"/>
<evidence type="ECO:0000313" key="5">
    <source>
        <dbReference type="EMBL" id="MCK9795221.1"/>
    </source>
</evidence>
<keyword evidence="3" id="KW-0812">Transmembrane</keyword>
<accession>A0ABT0J6U5</accession>
<sequence length="440" mass="45321">MEAVTASLVLWAKTQALGWLARNWGKLVAAGLAVVGVATFLAVTAVSLVSSNGQVTEAANACTELGYSVDQAAYRPPPVEEKPTVPTGGSVPGFGPDDAAEVANAQAIIAAGGVAGVGRRGLIVAIATALQESGLENVDYGDRDSLGLFQQRPSQGWGTAEQVRDPKFAALAFFGGPTSPHFGHATGKASPGGLLEVSGWSDLPITVAAQSVQRSAFPSAYAKHEERAVVIVDALAGDMTSTTSIGSTSSSGGKQTSHTQQAVTTAAEYRASGVDIDSFCSTEFELASAEGPVAATSGKVVQAGEWTAPIQSQVTSPFGMRFHPIYHESRLHAGTDFHAAVGTSIASPTRGVVDQVGWSSGGGLNVAIAHADGVKTRHLHLSEALVKPGEEVQGGQPIARSGDSGVGTGAHYHFEVHVDGEPIDPEPFMRKHGVNLRAWS</sequence>
<keyword evidence="1" id="KW-0732">Signal</keyword>
<evidence type="ECO:0000256" key="3">
    <source>
        <dbReference type="SAM" id="Phobius"/>
    </source>
</evidence>